<dbReference type="PANTHER" id="PTHR37984:SF5">
    <property type="entry name" value="PROTEIN NYNRIN-LIKE"/>
    <property type="match status" value="1"/>
</dbReference>
<proteinExistence type="predicted"/>
<dbReference type="Gene3D" id="3.30.70.270">
    <property type="match status" value="1"/>
</dbReference>
<dbReference type="PANTHER" id="PTHR37984">
    <property type="entry name" value="PROTEIN CBG26694"/>
    <property type="match status" value="1"/>
</dbReference>
<sequence length="173" mass="20136">MLFGLTNGSVTFQQLMNTIFRKKVGLKVQLDKYHFEKTSLPFLSYIIGKDKIKSDLSKVEKVQNYSVPENITTLRGFIGLASYYQRFIKDFAKIALPLHKLFHKNQPYIWNENCQKVFDTLKKYLTTSPILIYFDFDKSFILFTDASSIGLGAILSQKDPKDREKIIIYASRR</sequence>
<keyword evidence="1" id="KW-0511">Multifunctional enzyme</keyword>
<dbReference type="GO" id="GO:0003824">
    <property type="term" value="F:catalytic activity"/>
    <property type="evidence" value="ECO:0007669"/>
    <property type="project" value="UniProtKB-KW"/>
</dbReference>
<evidence type="ECO:0000313" key="3">
    <source>
        <dbReference type="EMBL" id="CAG8677806.1"/>
    </source>
</evidence>
<dbReference type="SUPFAM" id="SSF56672">
    <property type="entry name" value="DNA/RNA polymerases"/>
    <property type="match status" value="1"/>
</dbReference>
<evidence type="ECO:0000256" key="1">
    <source>
        <dbReference type="ARBA" id="ARBA00023268"/>
    </source>
</evidence>
<dbReference type="Proteomes" id="UP000789831">
    <property type="component" value="Unassembled WGS sequence"/>
</dbReference>
<name>A0A9N9EJI4_9GLOM</name>
<comment type="caution">
    <text evidence="3">The sequence shown here is derived from an EMBL/GenBank/DDBJ whole genome shotgun (WGS) entry which is preliminary data.</text>
</comment>
<dbReference type="EMBL" id="CAJVPL010009350">
    <property type="protein sequence ID" value="CAG8677806.1"/>
    <property type="molecule type" value="Genomic_DNA"/>
</dbReference>
<organism evidence="3 4">
    <name type="scientific">Ambispora gerdemannii</name>
    <dbReference type="NCBI Taxonomy" id="144530"/>
    <lineage>
        <taxon>Eukaryota</taxon>
        <taxon>Fungi</taxon>
        <taxon>Fungi incertae sedis</taxon>
        <taxon>Mucoromycota</taxon>
        <taxon>Glomeromycotina</taxon>
        <taxon>Glomeromycetes</taxon>
        <taxon>Archaeosporales</taxon>
        <taxon>Ambisporaceae</taxon>
        <taxon>Ambispora</taxon>
    </lineage>
</organism>
<feature type="domain" description="Reverse transcriptase/retrotransposon-derived protein RNase H-like" evidence="2">
    <location>
        <begin position="110"/>
        <end position="173"/>
    </location>
</feature>
<protein>
    <submittedName>
        <fullName evidence="3">10431_t:CDS:1</fullName>
    </submittedName>
</protein>
<dbReference type="InterPro" id="IPR041577">
    <property type="entry name" value="RT_RNaseH_2"/>
</dbReference>
<evidence type="ECO:0000313" key="4">
    <source>
        <dbReference type="Proteomes" id="UP000789831"/>
    </source>
</evidence>
<reference evidence="3" key="1">
    <citation type="submission" date="2021-06" db="EMBL/GenBank/DDBJ databases">
        <authorList>
            <person name="Kallberg Y."/>
            <person name="Tangrot J."/>
            <person name="Rosling A."/>
        </authorList>
    </citation>
    <scope>NUCLEOTIDE SEQUENCE</scope>
    <source>
        <strain evidence="3">MT106</strain>
    </source>
</reference>
<gene>
    <name evidence="3" type="ORF">AGERDE_LOCUS12537</name>
</gene>
<dbReference type="InterPro" id="IPR043502">
    <property type="entry name" value="DNA/RNA_pol_sf"/>
</dbReference>
<dbReference type="InterPro" id="IPR050951">
    <property type="entry name" value="Retrovirus_Pol_polyprotein"/>
</dbReference>
<keyword evidence="4" id="KW-1185">Reference proteome</keyword>
<feature type="non-terminal residue" evidence="3">
    <location>
        <position position="173"/>
    </location>
</feature>
<dbReference type="FunFam" id="3.30.70.270:FF:000020">
    <property type="entry name" value="Transposon Tf2-6 polyprotein-like Protein"/>
    <property type="match status" value="1"/>
</dbReference>
<dbReference type="InterPro" id="IPR043128">
    <property type="entry name" value="Rev_trsase/Diguanyl_cyclase"/>
</dbReference>
<accession>A0A9N9EJI4</accession>
<dbReference type="OrthoDB" id="2254302at2759"/>
<dbReference type="AlphaFoldDB" id="A0A9N9EJI4"/>
<evidence type="ECO:0000259" key="2">
    <source>
        <dbReference type="Pfam" id="PF17919"/>
    </source>
</evidence>
<dbReference type="Pfam" id="PF17919">
    <property type="entry name" value="RT_RNaseH_2"/>
    <property type="match status" value="1"/>
</dbReference>